<organism evidence="2 3">
    <name type="scientific">Aspergillus fumigatus (strain CBS 144.89 / FGSC A1163 / CEA10)</name>
    <name type="common">Neosartorya fumigata</name>
    <dbReference type="NCBI Taxonomy" id="451804"/>
    <lineage>
        <taxon>Eukaryota</taxon>
        <taxon>Fungi</taxon>
        <taxon>Dikarya</taxon>
        <taxon>Ascomycota</taxon>
        <taxon>Pezizomycotina</taxon>
        <taxon>Eurotiomycetes</taxon>
        <taxon>Eurotiomycetidae</taxon>
        <taxon>Eurotiales</taxon>
        <taxon>Aspergillaceae</taxon>
        <taxon>Aspergillus</taxon>
        <taxon>Aspergillus subgen. Fumigati</taxon>
    </lineage>
</organism>
<evidence type="ECO:0000256" key="1">
    <source>
        <dbReference type="SAM" id="MobiDB-lite"/>
    </source>
</evidence>
<dbReference type="EMBL" id="DS499595">
    <property type="protein sequence ID" value="EDP54106.1"/>
    <property type="molecule type" value="Genomic_DNA"/>
</dbReference>
<sequence length="64" mass="7583">MMMMLLMKRTKKKKTKKKGVRRWPSAGKGKGNGISKYLFIRIRLGLLAECRDEMRISRSNERIR</sequence>
<evidence type="ECO:0000313" key="3">
    <source>
        <dbReference type="Proteomes" id="UP000001699"/>
    </source>
</evidence>
<proteinExistence type="predicted"/>
<name>B0XV40_ASPFC</name>
<feature type="region of interest" description="Disordered" evidence="1">
    <location>
        <begin position="1"/>
        <end position="28"/>
    </location>
</feature>
<gene>
    <name evidence="2" type="ORF">AFUB_021560</name>
</gene>
<dbReference type="HOGENOM" id="CLU_2867251_0_0_1"/>
<dbReference type="VEuPathDB" id="FungiDB:AFUB_021560"/>
<dbReference type="AlphaFoldDB" id="B0XV40"/>
<dbReference type="Proteomes" id="UP000001699">
    <property type="component" value="Unassembled WGS sequence"/>
</dbReference>
<reference evidence="2 3" key="1">
    <citation type="journal article" date="2008" name="PLoS Genet.">
        <title>Genomic islands in the pathogenic filamentous fungus Aspergillus fumigatus.</title>
        <authorList>
            <person name="Fedorova N.D."/>
            <person name="Khaldi N."/>
            <person name="Joardar V.S."/>
            <person name="Maiti R."/>
            <person name="Amedeo P."/>
            <person name="Anderson M.J."/>
            <person name="Crabtree J."/>
            <person name="Silva J.C."/>
            <person name="Badger J.H."/>
            <person name="Albarraq A."/>
            <person name="Angiuoli S."/>
            <person name="Bussey H."/>
            <person name="Bowyer P."/>
            <person name="Cotty P.J."/>
            <person name="Dyer P.S."/>
            <person name="Egan A."/>
            <person name="Galens K."/>
            <person name="Fraser-Liggett C.M."/>
            <person name="Haas B.J."/>
            <person name="Inman J.M."/>
            <person name="Kent R."/>
            <person name="Lemieux S."/>
            <person name="Malavazi I."/>
            <person name="Orvis J."/>
            <person name="Roemer T."/>
            <person name="Ronning C.M."/>
            <person name="Sundaram J.P."/>
            <person name="Sutton G."/>
            <person name="Turner G."/>
            <person name="Venter J.C."/>
            <person name="White O.R."/>
            <person name="Whitty B.R."/>
            <person name="Youngman P."/>
            <person name="Wolfe K.H."/>
            <person name="Goldman G.H."/>
            <person name="Wortman J.R."/>
            <person name="Jiang B."/>
            <person name="Denning D.W."/>
            <person name="Nierman W.C."/>
        </authorList>
    </citation>
    <scope>NUCLEOTIDE SEQUENCE [LARGE SCALE GENOMIC DNA]</scope>
    <source>
        <strain evidence="3">CBS 144.89 / FGSC A1163 / CEA10</strain>
    </source>
</reference>
<evidence type="ECO:0000313" key="2">
    <source>
        <dbReference type="EMBL" id="EDP54106.1"/>
    </source>
</evidence>
<keyword evidence="3" id="KW-1185">Reference proteome</keyword>
<accession>B0XV40</accession>
<feature type="compositionally biased region" description="Basic residues" evidence="1">
    <location>
        <begin position="8"/>
        <end position="21"/>
    </location>
</feature>
<protein>
    <submittedName>
        <fullName evidence="2">Uncharacterized protein</fullName>
    </submittedName>
</protein>